<dbReference type="InterPro" id="IPR026960">
    <property type="entry name" value="RVT-Znf"/>
</dbReference>
<comment type="caution">
    <text evidence="2">The sequence shown here is derived from an EMBL/GenBank/DDBJ whole genome shotgun (WGS) entry which is preliminary data.</text>
</comment>
<gene>
    <name evidence="2" type="ORF">HRI_001731400</name>
</gene>
<dbReference type="Proteomes" id="UP001165190">
    <property type="component" value="Unassembled WGS sequence"/>
</dbReference>
<dbReference type="AlphaFoldDB" id="A0A9W7HP47"/>
<protein>
    <recommendedName>
        <fullName evidence="1">Reverse transcriptase zinc-binding domain-containing protein</fullName>
    </recommendedName>
</protein>
<feature type="domain" description="Reverse transcriptase zinc-binding" evidence="1">
    <location>
        <begin position="14"/>
        <end position="102"/>
    </location>
</feature>
<dbReference type="OrthoDB" id="959921at2759"/>
<name>A0A9W7HP47_HIBTR</name>
<sequence>MDCLVWSGEKTGAYSVRSGYNLLRPSCAIPTLDAELFKSIWNVKCPPKVRIQVWRSLCNFFPTKACLYYRRIAQNPTCPVCLNEPESREHVFRDCVNASMIWQGMGYNWPSTVLTLSFKEWLSWLLVSHPMVRHSEILITLWSIWYVRNKKLHEGVNNSYNHTIMFIKAYCREVESLLPRQFSPPSSVVIRWNAPLVGVVKANFDACFRTSENFAWS</sequence>
<evidence type="ECO:0000313" key="3">
    <source>
        <dbReference type="Proteomes" id="UP001165190"/>
    </source>
</evidence>
<accession>A0A9W7HP47</accession>
<proteinExistence type="predicted"/>
<organism evidence="2 3">
    <name type="scientific">Hibiscus trionum</name>
    <name type="common">Flower of an hour</name>
    <dbReference type="NCBI Taxonomy" id="183268"/>
    <lineage>
        <taxon>Eukaryota</taxon>
        <taxon>Viridiplantae</taxon>
        <taxon>Streptophyta</taxon>
        <taxon>Embryophyta</taxon>
        <taxon>Tracheophyta</taxon>
        <taxon>Spermatophyta</taxon>
        <taxon>Magnoliopsida</taxon>
        <taxon>eudicotyledons</taxon>
        <taxon>Gunneridae</taxon>
        <taxon>Pentapetalae</taxon>
        <taxon>rosids</taxon>
        <taxon>malvids</taxon>
        <taxon>Malvales</taxon>
        <taxon>Malvaceae</taxon>
        <taxon>Malvoideae</taxon>
        <taxon>Hibiscus</taxon>
    </lineage>
</organism>
<keyword evidence="3" id="KW-1185">Reference proteome</keyword>
<evidence type="ECO:0000313" key="2">
    <source>
        <dbReference type="EMBL" id="GMI80621.1"/>
    </source>
</evidence>
<dbReference type="EMBL" id="BSYR01000017">
    <property type="protein sequence ID" value="GMI80621.1"/>
    <property type="molecule type" value="Genomic_DNA"/>
</dbReference>
<dbReference type="Pfam" id="PF13966">
    <property type="entry name" value="zf-RVT"/>
    <property type="match status" value="1"/>
</dbReference>
<reference evidence="2" key="1">
    <citation type="submission" date="2023-05" db="EMBL/GenBank/DDBJ databases">
        <title>Genome and transcriptome analyses reveal genes involved in the formation of fine ridges on petal epidermal cells in Hibiscus trionum.</title>
        <authorList>
            <person name="Koshimizu S."/>
            <person name="Masuda S."/>
            <person name="Ishii T."/>
            <person name="Shirasu K."/>
            <person name="Hoshino A."/>
            <person name="Arita M."/>
        </authorList>
    </citation>
    <scope>NUCLEOTIDE SEQUENCE</scope>
    <source>
        <strain evidence="2">Hamamatsu line</strain>
    </source>
</reference>
<evidence type="ECO:0000259" key="1">
    <source>
        <dbReference type="Pfam" id="PF13966"/>
    </source>
</evidence>